<reference evidence="8 9" key="1">
    <citation type="journal article" date="2017" name="Nat. Ecol. Evol.">
        <title>Scallop genome provides insights into evolution of bilaterian karyotype and development.</title>
        <authorList>
            <person name="Wang S."/>
            <person name="Zhang J."/>
            <person name="Jiao W."/>
            <person name="Li J."/>
            <person name="Xun X."/>
            <person name="Sun Y."/>
            <person name="Guo X."/>
            <person name="Huan P."/>
            <person name="Dong B."/>
            <person name="Zhang L."/>
            <person name="Hu X."/>
            <person name="Sun X."/>
            <person name="Wang J."/>
            <person name="Zhao C."/>
            <person name="Wang Y."/>
            <person name="Wang D."/>
            <person name="Huang X."/>
            <person name="Wang R."/>
            <person name="Lv J."/>
            <person name="Li Y."/>
            <person name="Zhang Z."/>
            <person name="Liu B."/>
            <person name="Lu W."/>
            <person name="Hui Y."/>
            <person name="Liang J."/>
            <person name="Zhou Z."/>
            <person name="Hou R."/>
            <person name="Li X."/>
            <person name="Liu Y."/>
            <person name="Li H."/>
            <person name="Ning X."/>
            <person name="Lin Y."/>
            <person name="Zhao L."/>
            <person name="Xing Q."/>
            <person name="Dou J."/>
            <person name="Li Y."/>
            <person name="Mao J."/>
            <person name="Guo H."/>
            <person name="Dou H."/>
            <person name="Li T."/>
            <person name="Mu C."/>
            <person name="Jiang W."/>
            <person name="Fu Q."/>
            <person name="Fu X."/>
            <person name="Miao Y."/>
            <person name="Liu J."/>
            <person name="Yu Q."/>
            <person name="Li R."/>
            <person name="Liao H."/>
            <person name="Li X."/>
            <person name="Kong Y."/>
            <person name="Jiang Z."/>
            <person name="Chourrout D."/>
            <person name="Li R."/>
            <person name="Bao Z."/>
        </authorList>
    </citation>
    <scope>NUCLEOTIDE SEQUENCE [LARGE SCALE GENOMIC DNA]</scope>
    <source>
        <strain evidence="8 9">PY_sf001</strain>
    </source>
</reference>
<evidence type="ECO:0000256" key="2">
    <source>
        <dbReference type="ARBA" id="ARBA00022664"/>
    </source>
</evidence>
<keyword evidence="3" id="KW-0508">mRNA splicing</keyword>
<feature type="compositionally biased region" description="Pro residues" evidence="5">
    <location>
        <begin position="435"/>
        <end position="453"/>
    </location>
</feature>
<dbReference type="PROSITE" id="PS50128">
    <property type="entry name" value="SURP"/>
    <property type="match status" value="1"/>
</dbReference>
<feature type="compositionally biased region" description="Polar residues" evidence="5">
    <location>
        <begin position="1"/>
        <end position="18"/>
    </location>
</feature>
<evidence type="ECO:0000259" key="6">
    <source>
        <dbReference type="PROSITE" id="PS50128"/>
    </source>
</evidence>
<feature type="region of interest" description="Disordered" evidence="5">
    <location>
        <begin position="953"/>
        <end position="988"/>
    </location>
</feature>
<dbReference type="GO" id="GO:0003723">
    <property type="term" value="F:RNA binding"/>
    <property type="evidence" value="ECO:0007669"/>
    <property type="project" value="InterPro"/>
</dbReference>
<feature type="compositionally biased region" description="Low complexity" evidence="5">
    <location>
        <begin position="118"/>
        <end position="136"/>
    </location>
</feature>
<dbReference type="InterPro" id="IPR035967">
    <property type="entry name" value="SWAP/Surp_sf"/>
</dbReference>
<dbReference type="PROSITE" id="PS50174">
    <property type="entry name" value="G_PATCH"/>
    <property type="match status" value="1"/>
</dbReference>
<keyword evidence="9" id="KW-1185">Reference proteome</keyword>
<dbReference type="GO" id="GO:0006397">
    <property type="term" value="P:mRNA processing"/>
    <property type="evidence" value="ECO:0007669"/>
    <property type="project" value="UniProtKB-KW"/>
</dbReference>
<dbReference type="Proteomes" id="UP000242188">
    <property type="component" value="Unassembled WGS sequence"/>
</dbReference>
<feature type="compositionally biased region" description="Pro residues" evidence="5">
    <location>
        <begin position="564"/>
        <end position="594"/>
    </location>
</feature>
<dbReference type="OrthoDB" id="4822at2759"/>
<dbReference type="PANTHER" id="PTHR23340">
    <property type="entry name" value="ARGININE/SERINE RICH SPLICING FACTOR SF4/14"/>
    <property type="match status" value="1"/>
</dbReference>
<dbReference type="Pfam" id="PF01585">
    <property type="entry name" value="G-patch"/>
    <property type="match status" value="1"/>
</dbReference>
<evidence type="ECO:0000313" key="8">
    <source>
        <dbReference type="EMBL" id="OWF46951.1"/>
    </source>
</evidence>
<dbReference type="Pfam" id="PF01805">
    <property type="entry name" value="Surp"/>
    <property type="match status" value="1"/>
</dbReference>
<feature type="domain" description="SURP motif" evidence="6">
    <location>
        <begin position="673"/>
        <end position="716"/>
    </location>
</feature>
<dbReference type="SMART" id="SM00648">
    <property type="entry name" value="SWAP"/>
    <property type="match status" value="1"/>
</dbReference>
<dbReference type="InterPro" id="IPR040169">
    <property type="entry name" value="SUGP1/2"/>
</dbReference>
<evidence type="ECO:0000256" key="4">
    <source>
        <dbReference type="ARBA" id="ARBA00023242"/>
    </source>
</evidence>
<dbReference type="AlphaFoldDB" id="A0A210QE39"/>
<feature type="compositionally biased region" description="Pro residues" evidence="5">
    <location>
        <begin position="289"/>
        <end position="298"/>
    </location>
</feature>
<feature type="compositionally biased region" description="Pro residues" evidence="5">
    <location>
        <begin position="482"/>
        <end position="495"/>
    </location>
</feature>
<comment type="subcellular location">
    <subcellularLocation>
        <location evidence="1">Nucleus</location>
    </subcellularLocation>
</comment>
<feature type="compositionally biased region" description="Low complexity" evidence="5">
    <location>
        <begin position="511"/>
        <end position="524"/>
    </location>
</feature>
<feature type="compositionally biased region" description="Polar residues" evidence="5">
    <location>
        <begin position="456"/>
        <end position="477"/>
    </location>
</feature>
<feature type="compositionally biased region" description="Polar residues" evidence="5">
    <location>
        <begin position="596"/>
        <end position="605"/>
    </location>
</feature>
<feature type="region of interest" description="Disordered" evidence="5">
    <location>
        <begin position="114"/>
        <end position="178"/>
    </location>
</feature>
<sequence>MAGQSNQQFSGLGYTSTSYKDKMKQMSEQERMIEEKKRTILEKFKTETKTASTPSPASKPVGMPLIGKRPGFKPSSFSSKKPKTAETTTVSSSPITSAHSFFANDGNFLDRFKHMKGSKASSGAKTKSSDSAKSTDIQTESSSAPALSGTKDNDSVKAEPMSPTETNIKVESTPIKSEPVMWVPTQPISEASSINQGQWATAGVKTESSVLSVGNWNQAVKSEVGQMPPRPHPHSGNMQGPEFNPNFSKSVTFPTQPRPPGPPMLPAQQNIAGPLHRMPVEPQNGGGPYGPPHGPPHGLPHGPTVGPPPTSVSSPFPPTSVASSFPPQPPQPMPHQHLQMPQVTLAPPPQIYGTSHQVVRAPQPPQPPMIRPGPQPPPLVTQNLHPGPPPHGPSMYAVARHQPPHPPEVSAYGTVQPPLRHSHPQSVNDYGSPVQQPPQPRQPYPPPPPPRPPAQEINSYGQPIQQPHQQEMNLYSTAQNRAPPPPPQTQYPGAPPQISHPQSQPPPPHPFMSQPHLAPRHPLVPGHPPSCPPGRPPNLPTHTTVSSQVPPHPPAPVQMHIHPRPPQNFGPPGQNLPPPPGIDMFPSAPPPPPISDQRNQRQSSESEYDPSMPTESESPVKLNYEMRKENSPPRQPPQKMKMGDMFDLPEPEKQSVKRENEVYPPEDPHLRETIERFAVQVAENGSEFEGRTMCENVSNPSYWFLFNQSSDAYKFFRQQVKQLTRCMGRLDDGNEGDIEDVEGMEKRGEKLRKKRRSRWADSESGGDAGSSQSASSQDPSEAGPATSKPQHPPQVTLQDFARKMVGSDTLNEDQIQQIKEQQELNMMYQLILAQKKAKEAAMMAELPGMKASQKYEYDSDEDTEGGTWEHKKRSNEMLATREWADSLTEANRGKHFIGDFLPPAELERFMETYRALQEGREPDLSDYKEFKITCENLGYQMLQKLGWKEGEGLGPEGQGITQPVNKGNQSVEGRGLGTERPANLSRDDDEYDAFRKRMMLAYRFRPNPLNNPRRPYY</sequence>
<dbReference type="STRING" id="6573.A0A210QE39"/>
<feature type="compositionally biased region" description="Pro residues" evidence="5">
    <location>
        <begin position="525"/>
        <end position="539"/>
    </location>
</feature>
<dbReference type="PRINTS" id="PR01217">
    <property type="entry name" value="PRICHEXTENSN"/>
</dbReference>
<feature type="region of interest" description="Disordered" evidence="5">
    <location>
        <begin position="729"/>
        <end position="793"/>
    </location>
</feature>
<feature type="compositionally biased region" description="Pro residues" evidence="5">
    <location>
        <begin position="256"/>
        <end position="265"/>
    </location>
</feature>
<keyword evidence="2" id="KW-0507">mRNA processing</keyword>
<feature type="compositionally biased region" description="Polar residues" evidence="5">
    <location>
        <begin position="959"/>
        <end position="971"/>
    </location>
</feature>
<gene>
    <name evidence="8" type="ORF">KP79_PYT14915</name>
</gene>
<feature type="region of interest" description="Disordered" evidence="5">
    <location>
        <begin position="45"/>
        <end position="100"/>
    </location>
</feature>
<feature type="region of interest" description="Disordered" evidence="5">
    <location>
        <begin position="1"/>
        <end position="31"/>
    </location>
</feature>
<feature type="compositionally biased region" description="Acidic residues" evidence="5">
    <location>
        <begin position="733"/>
        <end position="742"/>
    </location>
</feature>
<accession>A0A210QE39</accession>
<dbReference type="EMBL" id="NEDP02004063">
    <property type="protein sequence ID" value="OWF46951.1"/>
    <property type="molecule type" value="Genomic_DNA"/>
</dbReference>
<feature type="compositionally biased region" description="Low complexity" evidence="5">
    <location>
        <begin position="762"/>
        <end position="782"/>
    </location>
</feature>
<evidence type="ECO:0000259" key="7">
    <source>
        <dbReference type="PROSITE" id="PS50174"/>
    </source>
</evidence>
<evidence type="ECO:0000256" key="3">
    <source>
        <dbReference type="ARBA" id="ARBA00023187"/>
    </source>
</evidence>
<evidence type="ECO:0000256" key="1">
    <source>
        <dbReference type="ARBA" id="ARBA00004123"/>
    </source>
</evidence>
<feature type="compositionally biased region" description="Pro residues" evidence="5">
    <location>
        <begin position="305"/>
        <end position="318"/>
    </location>
</feature>
<dbReference type="InterPro" id="IPR000467">
    <property type="entry name" value="G_patch_dom"/>
</dbReference>
<protein>
    <submittedName>
        <fullName evidence="8">SURP and G-patch domain-containing protein 1</fullName>
    </submittedName>
</protein>
<dbReference type="GO" id="GO:0008380">
    <property type="term" value="P:RNA splicing"/>
    <property type="evidence" value="ECO:0007669"/>
    <property type="project" value="UniProtKB-KW"/>
</dbReference>
<organism evidence="8 9">
    <name type="scientific">Mizuhopecten yessoensis</name>
    <name type="common">Japanese scallop</name>
    <name type="synonym">Patinopecten yessoensis</name>
    <dbReference type="NCBI Taxonomy" id="6573"/>
    <lineage>
        <taxon>Eukaryota</taxon>
        <taxon>Metazoa</taxon>
        <taxon>Spiralia</taxon>
        <taxon>Lophotrochozoa</taxon>
        <taxon>Mollusca</taxon>
        <taxon>Bivalvia</taxon>
        <taxon>Autobranchia</taxon>
        <taxon>Pteriomorphia</taxon>
        <taxon>Pectinida</taxon>
        <taxon>Pectinoidea</taxon>
        <taxon>Pectinidae</taxon>
        <taxon>Mizuhopecten</taxon>
    </lineage>
</organism>
<name>A0A210QE39_MIZYE</name>
<dbReference type="PANTHER" id="PTHR23340:SF0">
    <property type="entry name" value="SURP AND G-PATCH DOMAIN-CONTAINING PROTEIN 1 ISOFORM X1"/>
    <property type="match status" value="1"/>
</dbReference>
<feature type="region of interest" description="Disordered" evidence="5">
    <location>
        <begin position="223"/>
        <end position="669"/>
    </location>
</feature>
<dbReference type="GO" id="GO:0005654">
    <property type="term" value="C:nucleoplasm"/>
    <property type="evidence" value="ECO:0007669"/>
    <property type="project" value="TreeGrafter"/>
</dbReference>
<proteinExistence type="predicted"/>
<dbReference type="Gene3D" id="1.10.10.790">
    <property type="entry name" value="Surp module"/>
    <property type="match status" value="1"/>
</dbReference>
<dbReference type="SUPFAM" id="SSF109905">
    <property type="entry name" value="Surp module (SWAP domain)"/>
    <property type="match status" value="1"/>
</dbReference>
<feature type="compositionally biased region" description="Basic and acidic residues" evidence="5">
    <location>
        <begin position="19"/>
        <end position="31"/>
    </location>
</feature>
<evidence type="ECO:0000313" key="9">
    <source>
        <dbReference type="Proteomes" id="UP000242188"/>
    </source>
</evidence>
<feature type="compositionally biased region" description="Polar residues" evidence="5">
    <location>
        <begin position="85"/>
        <end position="99"/>
    </location>
</feature>
<evidence type="ECO:0000256" key="5">
    <source>
        <dbReference type="SAM" id="MobiDB-lite"/>
    </source>
</evidence>
<comment type="caution">
    <text evidence="8">The sequence shown here is derived from an EMBL/GenBank/DDBJ whole genome shotgun (WGS) entry which is preliminary data.</text>
</comment>
<feature type="compositionally biased region" description="Pro residues" evidence="5">
    <location>
        <begin position="362"/>
        <end position="379"/>
    </location>
</feature>
<feature type="domain" description="G-patch" evidence="7">
    <location>
        <begin position="934"/>
        <end position="981"/>
    </location>
</feature>
<feature type="compositionally biased region" description="Basic and acidic residues" evidence="5">
    <location>
        <begin position="650"/>
        <end position="669"/>
    </location>
</feature>
<keyword evidence="4" id="KW-0539">Nucleus</keyword>
<dbReference type="SMART" id="SM00443">
    <property type="entry name" value="G_patch"/>
    <property type="match status" value="1"/>
</dbReference>
<dbReference type="InterPro" id="IPR000061">
    <property type="entry name" value="Surp"/>
</dbReference>